<keyword evidence="1" id="KW-0812">Transmembrane</keyword>
<gene>
    <name evidence="2" type="ORF">MSPICULIGERA_LOCUS3315</name>
</gene>
<feature type="non-terminal residue" evidence="2">
    <location>
        <position position="158"/>
    </location>
</feature>
<reference evidence="2" key="1">
    <citation type="submission" date="2023-06" db="EMBL/GenBank/DDBJ databases">
        <authorList>
            <person name="Delattre M."/>
        </authorList>
    </citation>
    <scope>NUCLEOTIDE SEQUENCE</scope>
    <source>
        <strain evidence="2">AF72</strain>
    </source>
</reference>
<organism evidence="2 3">
    <name type="scientific">Mesorhabditis spiculigera</name>
    <dbReference type="NCBI Taxonomy" id="96644"/>
    <lineage>
        <taxon>Eukaryota</taxon>
        <taxon>Metazoa</taxon>
        <taxon>Ecdysozoa</taxon>
        <taxon>Nematoda</taxon>
        <taxon>Chromadorea</taxon>
        <taxon>Rhabditida</taxon>
        <taxon>Rhabditina</taxon>
        <taxon>Rhabditomorpha</taxon>
        <taxon>Rhabditoidea</taxon>
        <taxon>Rhabditidae</taxon>
        <taxon>Mesorhabditinae</taxon>
        <taxon>Mesorhabditis</taxon>
    </lineage>
</organism>
<keyword evidence="3" id="KW-1185">Reference proteome</keyword>
<sequence>MALFISQFLKLPHALKAITFLLSLCLALCLLIAPSAPGSFLVWFTVLIAFLLDLCAAAILIFELEEIVFPLCRSISFSMTESLGALLLTILHFVSMWMCYNAKTWTNSFTWTVASGLCLLQVAAFGFDFFQYFRVWLREQREIAQNLRTEVPPNYGMP</sequence>
<protein>
    <recommendedName>
        <fullName evidence="4">MARVEL domain-containing protein</fullName>
    </recommendedName>
</protein>
<proteinExistence type="predicted"/>
<accession>A0AA36CAA5</accession>
<keyword evidence="1" id="KW-1133">Transmembrane helix</keyword>
<evidence type="ECO:0000313" key="3">
    <source>
        <dbReference type="Proteomes" id="UP001177023"/>
    </source>
</evidence>
<feature type="transmembrane region" description="Helical" evidence="1">
    <location>
        <begin position="14"/>
        <end position="34"/>
    </location>
</feature>
<feature type="transmembrane region" description="Helical" evidence="1">
    <location>
        <begin position="40"/>
        <end position="62"/>
    </location>
</feature>
<name>A0AA36CAA5_9BILA</name>
<dbReference type="EMBL" id="CATQJA010000898">
    <property type="protein sequence ID" value="CAJ0564642.1"/>
    <property type="molecule type" value="Genomic_DNA"/>
</dbReference>
<evidence type="ECO:0000256" key="1">
    <source>
        <dbReference type="SAM" id="Phobius"/>
    </source>
</evidence>
<evidence type="ECO:0000313" key="2">
    <source>
        <dbReference type="EMBL" id="CAJ0564642.1"/>
    </source>
</evidence>
<feature type="transmembrane region" description="Helical" evidence="1">
    <location>
        <begin position="83"/>
        <end position="103"/>
    </location>
</feature>
<dbReference type="AlphaFoldDB" id="A0AA36CAA5"/>
<dbReference type="Proteomes" id="UP001177023">
    <property type="component" value="Unassembled WGS sequence"/>
</dbReference>
<feature type="transmembrane region" description="Helical" evidence="1">
    <location>
        <begin position="109"/>
        <end position="130"/>
    </location>
</feature>
<keyword evidence="1" id="KW-0472">Membrane</keyword>
<evidence type="ECO:0008006" key="4">
    <source>
        <dbReference type="Google" id="ProtNLM"/>
    </source>
</evidence>
<comment type="caution">
    <text evidence="2">The sequence shown here is derived from an EMBL/GenBank/DDBJ whole genome shotgun (WGS) entry which is preliminary data.</text>
</comment>